<sequence>MAIPPSVVLPGGPPAKHQATRAAGLGRNLWALAEPTEAGGAGGVLLQSKALAACTEAARKTSGPSSAPSSRLACSPLAPPARRYGRPPGRDTPPLYSSRAGRGFWRREARRSSPKRGLRASAKQNTSAADVIGRCPFVASCSSLCAPPPPPSRRRRPSRIAFRGRPGRHVVRPTPTNPSAKSSAAQAERERMGESSTADETARAPRTPPWTPDRLAAFLQCLAGAGGSFSWPSRKITHEQGAPFCEATASGTRNDARNASLARAANREVPPPRETKKDIPPRR</sequence>
<proteinExistence type="predicted"/>
<feature type="region of interest" description="Disordered" evidence="1">
    <location>
        <begin position="1"/>
        <end position="20"/>
    </location>
</feature>
<evidence type="ECO:0000313" key="2">
    <source>
        <dbReference type="EMBL" id="KAF2460308.1"/>
    </source>
</evidence>
<organism evidence="2 3">
    <name type="scientific">Lineolata rhizophorae</name>
    <dbReference type="NCBI Taxonomy" id="578093"/>
    <lineage>
        <taxon>Eukaryota</taxon>
        <taxon>Fungi</taxon>
        <taxon>Dikarya</taxon>
        <taxon>Ascomycota</taxon>
        <taxon>Pezizomycotina</taxon>
        <taxon>Dothideomycetes</taxon>
        <taxon>Dothideomycetes incertae sedis</taxon>
        <taxon>Lineolatales</taxon>
        <taxon>Lineolataceae</taxon>
        <taxon>Lineolata</taxon>
    </lineage>
</organism>
<gene>
    <name evidence="2" type="ORF">BDY21DRAFT_361291</name>
</gene>
<feature type="compositionally biased region" description="Basic and acidic residues" evidence="1">
    <location>
        <begin position="270"/>
        <end position="283"/>
    </location>
</feature>
<evidence type="ECO:0000256" key="1">
    <source>
        <dbReference type="SAM" id="MobiDB-lite"/>
    </source>
</evidence>
<keyword evidence="3" id="KW-1185">Reference proteome</keyword>
<reference evidence="2" key="1">
    <citation type="journal article" date="2020" name="Stud. Mycol.">
        <title>101 Dothideomycetes genomes: a test case for predicting lifestyles and emergence of pathogens.</title>
        <authorList>
            <person name="Haridas S."/>
            <person name="Albert R."/>
            <person name="Binder M."/>
            <person name="Bloem J."/>
            <person name="Labutti K."/>
            <person name="Salamov A."/>
            <person name="Andreopoulos B."/>
            <person name="Baker S."/>
            <person name="Barry K."/>
            <person name="Bills G."/>
            <person name="Bluhm B."/>
            <person name="Cannon C."/>
            <person name="Castanera R."/>
            <person name="Culley D."/>
            <person name="Daum C."/>
            <person name="Ezra D."/>
            <person name="Gonzalez J."/>
            <person name="Henrissat B."/>
            <person name="Kuo A."/>
            <person name="Liang C."/>
            <person name="Lipzen A."/>
            <person name="Lutzoni F."/>
            <person name="Magnuson J."/>
            <person name="Mondo S."/>
            <person name="Nolan M."/>
            <person name="Ohm R."/>
            <person name="Pangilinan J."/>
            <person name="Park H.-J."/>
            <person name="Ramirez L."/>
            <person name="Alfaro M."/>
            <person name="Sun H."/>
            <person name="Tritt A."/>
            <person name="Yoshinaga Y."/>
            <person name="Zwiers L.-H."/>
            <person name="Turgeon B."/>
            <person name="Goodwin S."/>
            <person name="Spatafora J."/>
            <person name="Crous P."/>
            <person name="Grigoriev I."/>
        </authorList>
    </citation>
    <scope>NUCLEOTIDE SEQUENCE</scope>
    <source>
        <strain evidence="2">ATCC 16933</strain>
    </source>
</reference>
<evidence type="ECO:0000313" key="3">
    <source>
        <dbReference type="Proteomes" id="UP000799766"/>
    </source>
</evidence>
<feature type="region of interest" description="Disordered" evidence="1">
    <location>
        <begin position="146"/>
        <end position="211"/>
    </location>
</feature>
<protein>
    <submittedName>
        <fullName evidence="2">Uncharacterized protein</fullName>
    </submittedName>
</protein>
<feature type="region of interest" description="Disordered" evidence="1">
    <location>
        <begin position="247"/>
        <end position="283"/>
    </location>
</feature>
<accession>A0A6A6P8W1</accession>
<feature type="region of interest" description="Disordered" evidence="1">
    <location>
        <begin position="56"/>
        <end position="126"/>
    </location>
</feature>
<dbReference type="EMBL" id="MU001673">
    <property type="protein sequence ID" value="KAF2460308.1"/>
    <property type="molecule type" value="Genomic_DNA"/>
</dbReference>
<dbReference type="AlphaFoldDB" id="A0A6A6P8W1"/>
<dbReference type="Proteomes" id="UP000799766">
    <property type="component" value="Unassembled WGS sequence"/>
</dbReference>
<name>A0A6A6P8W1_9PEZI</name>